<protein>
    <submittedName>
        <fullName evidence="1">Uncharacterized protein</fullName>
    </submittedName>
</protein>
<dbReference type="EMBL" id="JAAAHW010003986">
    <property type="protein sequence ID" value="KAF9979717.1"/>
    <property type="molecule type" value="Genomic_DNA"/>
</dbReference>
<dbReference type="SUPFAM" id="SSF52047">
    <property type="entry name" value="RNI-like"/>
    <property type="match status" value="1"/>
</dbReference>
<dbReference type="OrthoDB" id="2437929at2759"/>
<evidence type="ECO:0000313" key="2">
    <source>
        <dbReference type="Proteomes" id="UP000749646"/>
    </source>
</evidence>
<accession>A0A9P6M8J0</accession>
<dbReference type="Gene3D" id="3.80.10.10">
    <property type="entry name" value="Ribonuclease Inhibitor"/>
    <property type="match status" value="1"/>
</dbReference>
<evidence type="ECO:0000313" key="1">
    <source>
        <dbReference type="EMBL" id="KAF9979717.1"/>
    </source>
</evidence>
<sequence>MHGSTSVLDIPLLLDMICTRLESMDIGNCALCSKAWLSAFGPYRFKSVLLTKLSPARISFLNENSNHIRELTISLTRFETFDSSHCYRLRKLSLSFTYEDEEESDDEFESLDQEELDVLYGAYPPEKPNKPECAAKLIQRNQGLRAFHIVPGDNRRFRPFAKPILNAIASHTFLKTIHISMCHSCLMFIKILRNFPSRKTPLGLRRLALNAYLYCFSKRMFIPLLEQCPELEELAFPNMACSSVGQDDYNTKMAQVLSSRCKRLHTLNQDSGGYSISSDLMDAVLKEFSRGFRQLRLYNVSWSYSGTPVLNAFVTSATVNTIEVLTYHSEYNQRSTILAILKQCPRLRECRVNFGNRELGIEISEFSASMDEGWKCWDTLEVLEMKVYNRWGVLREKSTAKARRCKTVRDVRDLCLRLRTFPKLTTLNMTWLLMTARGSLKMRYDMFITLVELNEDAMKKGTTLLTKDDMVWTGLL</sequence>
<proteinExistence type="predicted"/>
<reference evidence="1" key="1">
    <citation type="journal article" date="2020" name="Fungal Divers.">
        <title>Resolving the Mortierellaceae phylogeny through synthesis of multi-gene phylogenetics and phylogenomics.</title>
        <authorList>
            <person name="Vandepol N."/>
            <person name="Liber J."/>
            <person name="Desiro A."/>
            <person name="Na H."/>
            <person name="Kennedy M."/>
            <person name="Barry K."/>
            <person name="Grigoriev I.V."/>
            <person name="Miller A.N."/>
            <person name="O'Donnell K."/>
            <person name="Stajich J.E."/>
            <person name="Bonito G."/>
        </authorList>
    </citation>
    <scope>NUCLEOTIDE SEQUENCE</scope>
    <source>
        <strain evidence="1">MES-2147</strain>
    </source>
</reference>
<dbReference type="AlphaFoldDB" id="A0A9P6M8J0"/>
<keyword evidence="2" id="KW-1185">Reference proteome</keyword>
<dbReference type="InterPro" id="IPR032675">
    <property type="entry name" value="LRR_dom_sf"/>
</dbReference>
<gene>
    <name evidence="1" type="ORF">BGZ65_006110</name>
</gene>
<comment type="caution">
    <text evidence="1">The sequence shown here is derived from an EMBL/GenBank/DDBJ whole genome shotgun (WGS) entry which is preliminary data.</text>
</comment>
<dbReference type="Proteomes" id="UP000749646">
    <property type="component" value="Unassembled WGS sequence"/>
</dbReference>
<name>A0A9P6M8J0_9FUNG</name>
<organism evidence="1 2">
    <name type="scientific">Modicella reniformis</name>
    <dbReference type="NCBI Taxonomy" id="1440133"/>
    <lineage>
        <taxon>Eukaryota</taxon>
        <taxon>Fungi</taxon>
        <taxon>Fungi incertae sedis</taxon>
        <taxon>Mucoromycota</taxon>
        <taxon>Mortierellomycotina</taxon>
        <taxon>Mortierellomycetes</taxon>
        <taxon>Mortierellales</taxon>
        <taxon>Mortierellaceae</taxon>
        <taxon>Modicella</taxon>
    </lineage>
</organism>